<feature type="region of interest" description="Disordered" evidence="1">
    <location>
        <begin position="166"/>
        <end position="195"/>
    </location>
</feature>
<feature type="compositionally biased region" description="Acidic residues" evidence="1">
    <location>
        <begin position="221"/>
        <end position="233"/>
    </location>
</feature>
<dbReference type="InterPro" id="IPR051681">
    <property type="entry name" value="Ser/Thr_Kinases-Pseudokinases"/>
</dbReference>
<evidence type="ECO:0000256" key="1">
    <source>
        <dbReference type="SAM" id="MobiDB-lite"/>
    </source>
</evidence>
<name>U9SNQ9_RHIID</name>
<sequence length="244" mass="28171">MYGQLPYIAPEVIVGKEITFASNIYSIGILMWEISSGTQPFINYEHDSDLAMNIINGMRPKIVRGTPLEYRKLMEQCWNADPKKRPDIYTLEDKLDVMRSNQNYQLNFTNINNLPLNVNFGINPSLTKFLIKHSTSKIYNFNDLPDPKNATKEEQEAFHNMQNNLSILNDNNYETKGKSKRNNSNDSDVEDNEINSKKLKVNHVKETNRVGFQYMQRSADDIDDTSDDDDDEVPILPILRQEVS</sequence>
<protein>
    <recommendedName>
        <fullName evidence="2">Protein kinase domain-containing protein</fullName>
    </recommendedName>
</protein>
<dbReference type="InterPro" id="IPR001245">
    <property type="entry name" value="Ser-Thr/Tyr_kinase_cat_dom"/>
</dbReference>
<dbReference type="HOGENOM" id="CLU_000288_7_31_1"/>
<dbReference type="InterPro" id="IPR000719">
    <property type="entry name" value="Prot_kinase_dom"/>
</dbReference>
<feature type="region of interest" description="Disordered" evidence="1">
    <location>
        <begin position="215"/>
        <end position="244"/>
    </location>
</feature>
<dbReference type="AlphaFoldDB" id="U9SNQ9"/>
<evidence type="ECO:0000313" key="3">
    <source>
        <dbReference type="EMBL" id="ERZ97504.1"/>
    </source>
</evidence>
<dbReference type="Pfam" id="PF07714">
    <property type="entry name" value="PK_Tyr_Ser-Thr"/>
    <property type="match status" value="1"/>
</dbReference>
<dbReference type="eggNOG" id="KOG0192">
    <property type="taxonomic scope" value="Eukaryota"/>
</dbReference>
<dbReference type="PANTHER" id="PTHR44329:SF214">
    <property type="entry name" value="PROTEIN KINASE DOMAIN-CONTAINING PROTEIN"/>
    <property type="match status" value="1"/>
</dbReference>
<gene>
    <name evidence="3" type="ORF">GLOINDRAFT_11517</name>
</gene>
<dbReference type="Gene3D" id="1.10.510.10">
    <property type="entry name" value="Transferase(Phosphotransferase) domain 1"/>
    <property type="match status" value="1"/>
</dbReference>
<proteinExistence type="predicted"/>
<organism evidence="3">
    <name type="scientific">Rhizophagus irregularis (strain DAOM 181602 / DAOM 197198 / MUCL 43194)</name>
    <name type="common">Arbuscular mycorrhizal fungus</name>
    <name type="synonym">Glomus intraradices</name>
    <dbReference type="NCBI Taxonomy" id="747089"/>
    <lineage>
        <taxon>Eukaryota</taxon>
        <taxon>Fungi</taxon>
        <taxon>Fungi incertae sedis</taxon>
        <taxon>Mucoromycota</taxon>
        <taxon>Glomeromycotina</taxon>
        <taxon>Glomeromycetes</taxon>
        <taxon>Glomerales</taxon>
        <taxon>Glomeraceae</taxon>
        <taxon>Rhizophagus</taxon>
    </lineage>
</organism>
<dbReference type="SUPFAM" id="SSF56112">
    <property type="entry name" value="Protein kinase-like (PK-like)"/>
    <property type="match status" value="1"/>
</dbReference>
<dbReference type="InterPro" id="IPR011009">
    <property type="entry name" value="Kinase-like_dom_sf"/>
</dbReference>
<dbReference type="EMBL" id="KI299562">
    <property type="protein sequence ID" value="ERZ97504.1"/>
    <property type="molecule type" value="Genomic_DNA"/>
</dbReference>
<dbReference type="PROSITE" id="PS50011">
    <property type="entry name" value="PROTEIN_KINASE_DOM"/>
    <property type="match status" value="1"/>
</dbReference>
<dbReference type="GO" id="GO:0004674">
    <property type="term" value="F:protein serine/threonine kinase activity"/>
    <property type="evidence" value="ECO:0007669"/>
    <property type="project" value="TreeGrafter"/>
</dbReference>
<accession>U9SNQ9</accession>
<reference evidence="3" key="1">
    <citation type="submission" date="2013-07" db="EMBL/GenBank/DDBJ databases">
        <title>The genome of an arbuscular mycorrhizal fungus provides insights into the evolution of the oldest plant symbiosis.</title>
        <authorList>
            <consortium name="DOE Joint Genome Institute"/>
            <person name="Tisserant E."/>
            <person name="Malbreil M."/>
            <person name="Kuo A."/>
            <person name="Kohler A."/>
            <person name="Symeonidi A."/>
            <person name="Balestrini R."/>
            <person name="Charron P."/>
            <person name="Duensing N."/>
            <person name="Frei-dit-Frey N."/>
            <person name="Gianinazzi-Pearson V."/>
            <person name="Gilbert B."/>
            <person name="Handa Y."/>
            <person name="Hijri M."/>
            <person name="Kaul R."/>
            <person name="Kawaguchi M."/>
            <person name="Krajinski F."/>
            <person name="Lammers P."/>
            <person name="Lapierre D."/>
            <person name="Masclaux F.G."/>
            <person name="Murat C."/>
            <person name="Morin E."/>
            <person name="Ndikumana S."/>
            <person name="Pagni M."/>
            <person name="Petitpierre D."/>
            <person name="Requena N."/>
            <person name="Rosikiewicz P."/>
            <person name="Riley R."/>
            <person name="Saito K."/>
            <person name="San Clemente H."/>
            <person name="Shapiro H."/>
            <person name="van Tuinen D."/>
            <person name="Becard G."/>
            <person name="Bonfante P."/>
            <person name="Paszkowski U."/>
            <person name="Shachar-Hill Y."/>
            <person name="Young J.P."/>
            <person name="Sanders I.R."/>
            <person name="Henrissat B."/>
            <person name="Rensing S.A."/>
            <person name="Grigoriev I.V."/>
            <person name="Corradi N."/>
            <person name="Roux C."/>
            <person name="Martin F."/>
        </authorList>
    </citation>
    <scope>NUCLEOTIDE SEQUENCE</scope>
    <source>
        <strain evidence="3">DAOM 197198</strain>
    </source>
</reference>
<dbReference type="GO" id="GO:0005524">
    <property type="term" value="F:ATP binding"/>
    <property type="evidence" value="ECO:0007669"/>
    <property type="project" value="InterPro"/>
</dbReference>
<feature type="domain" description="Protein kinase" evidence="2">
    <location>
        <begin position="1"/>
        <end position="98"/>
    </location>
</feature>
<dbReference type="VEuPathDB" id="FungiDB:RhiirFUN_001246"/>
<dbReference type="PANTHER" id="PTHR44329">
    <property type="entry name" value="SERINE/THREONINE-PROTEIN KINASE TNNI3K-RELATED"/>
    <property type="match status" value="1"/>
</dbReference>
<evidence type="ECO:0000259" key="2">
    <source>
        <dbReference type="PROSITE" id="PS50011"/>
    </source>
</evidence>